<evidence type="ECO:0000313" key="2">
    <source>
        <dbReference type="Proteomes" id="UP000821865"/>
    </source>
</evidence>
<protein>
    <submittedName>
        <fullName evidence="1">Uncharacterized protein</fullName>
    </submittedName>
</protein>
<organism evidence="1 2">
    <name type="scientific">Dermacentor silvarum</name>
    <name type="common">Tick</name>
    <dbReference type="NCBI Taxonomy" id="543639"/>
    <lineage>
        <taxon>Eukaryota</taxon>
        <taxon>Metazoa</taxon>
        <taxon>Ecdysozoa</taxon>
        <taxon>Arthropoda</taxon>
        <taxon>Chelicerata</taxon>
        <taxon>Arachnida</taxon>
        <taxon>Acari</taxon>
        <taxon>Parasitiformes</taxon>
        <taxon>Ixodida</taxon>
        <taxon>Ixodoidea</taxon>
        <taxon>Ixodidae</taxon>
        <taxon>Rhipicephalinae</taxon>
        <taxon>Dermacentor</taxon>
    </lineage>
</organism>
<proteinExistence type="predicted"/>
<dbReference type="Proteomes" id="UP000821865">
    <property type="component" value="Chromosome 11"/>
</dbReference>
<reference evidence="1" key="1">
    <citation type="submission" date="2020-05" db="EMBL/GenBank/DDBJ databases">
        <title>Large-scale comparative analyses of tick genomes elucidate their genetic diversity and vector capacities.</title>
        <authorList>
            <person name="Jia N."/>
            <person name="Wang J."/>
            <person name="Shi W."/>
            <person name="Du L."/>
            <person name="Sun Y."/>
            <person name="Zhan W."/>
            <person name="Jiang J."/>
            <person name="Wang Q."/>
            <person name="Zhang B."/>
            <person name="Ji P."/>
            <person name="Sakyi L.B."/>
            <person name="Cui X."/>
            <person name="Yuan T."/>
            <person name="Jiang B."/>
            <person name="Yang W."/>
            <person name="Lam T.T.-Y."/>
            <person name="Chang Q."/>
            <person name="Ding S."/>
            <person name="Wang X."/>
            <person name="Zhu J."/>
            <person name="Ruan X."/>
            <person name="Zhao L."/>
            <person name="Wei J."/>
            <person name="Que T."/>
            <person name="Du C."/>
            <person name="Cheng J."/>
            <person name="Dai P."/>
            <person name="Han X."/>
            <person name="Huang E."/>
            <person name="Gao Y."/>
            <person name="Liu J."/>
            <person name="Shao H."/>
            <person name="Ye R."/>
            <person name="Li L."/>
            <person name="Wei W."/>
            <person name="Wang X."/>
            <person name="Wang C."/>
            <person name="Yang T."/>
            <person name="Huo Q."/>
            <person name="Li W."/>
            <person name="Guo W."/>
            <person name="Chen H."/>
            <person name="Zhou L."/>
            <person name="Ni X."/>
            <person name="Tian J."/>
            <person name="Zhou Y."/>
            <person name="Sheng Y."/>
            <person name="Liu T."/>
            <person name="Pan Y."/>
            <person name="Xia L."/>
            <person name="Li J."/>
            <person name="Zhao F."/>
            <person name="Cao W."/>
        </authorList>
    </citation>
    <scope>NUCLEOTIDE SEQUENCE</scope>
    <source>
        <strain evidence="1">Dsil-2018</strain>
    </source>
</reference>
<accession>A0ACB8DJY4</accession>
<gene>
    <name evidence="1" type="ORF">HPB49_017920</name>
</gene>
<sequence>MDVLTEQPVLSYYGGSKEAHFNPYSDNGGSIVAVAGEDFAVIASDSRLTSGYQIHTREQSKLFKLSNQCVLGSTGCWCDILTFTRFLETRMKIGFKNMENVTPEPPNRERAVNIIKDVFISAAERDIYTGDSVIINIIDKNGIKEEQLALRRD</sequence>
<dbReference type="EMBL" id="CM023480">
    <property type="protein sequence ID" value="KAH7971017.1"/>
    <property type="molecule type" value="Genomic_DNA"/>
</dbReference>
<name>A0ACB8DJY4_DERSI</name>
<keyword evidence="2" id="KW-1185">Reference proteome</keyword>
<comment type="caution">
    <text evidence="1">The sequence shown here is derived from an EMBL/GenBank/DDBJ whole genome shotgun (WGS) entry which is preliminary data.</text>
</comment>
<evidence type="ECO:0000313" key="1">
    <source>
        <dbReference type="EMBL" id="KAH7971017.1"/>
    </source>
</evidence>